<reference evidence="1" key="1">
    <citation type="submission" date="2022-04" db="EMBL/GenBank/DDBJ databases">
        <title>Jade perch genome.</title>
        <authorList>
            <person name="Chao B."/>
        </authorList>
    </citation>
    <scope>NUCLEOTIDE SEQUENCE</scope>
    <source>
        <strain evidence="1">CB-2022</strain>
    </source>
</reference>
<protein>
    <submittedName>
        <fullName evidence="1">Uncharacterized protein</fullName>
    </submittedName>
</protein>
<comment type="caution">
    <text evidence="1">The sequence shown here is derived from an EMBL/GenBank/DDBJ whole genome shotgun (WGS) entry which is preliminary data.</text>
</comment>
<keyword evidence="2" id="KW-1185">Reference proteome</keyword>
<organism evidence="1 2">
    <name type="scientific">Scortum barcoo</name>
    <name type="common">barcoo grunter</name>
    <dbReference type="NCBI Taxonomy" id="214431"/>
    <lineage>
        <taxon>Eukaryota</taxon>
        <taxon>Metazoa</taxon>
        <taxon>Chordata</taxon>
        <taxon>Craniata</taxon>
        <taxon>Vertebrata</taxon>
        <taxon>Euteleostomi</taxon>
        <taxon>Actinopterygii</taxon>
        <taxon>Neopterygii</taxon>
        <taxon>Teleostei</taxon>
        <taxon>Neoteleostei</taxon>
        <taxon>Acanthomorphata</taxon>
        <taxon>Eupercaria</taxon>
        <taxon>Centrarchiformes</taxon>
        <taxon>Terapontoidei</taxon>
        <taxon>Terapontidae</taxon>
        <taxon>Scortum</taxon>
    </lineage>
</organism>
<gene>
    <name evidence="1" type="ORF">L3Q82_015093</name>
</gene>
<accession>A0ACB8VT22</accession>
<dbReference type="EMBL" id="CM041548">
    <property type="protein sequence ID" value="KAI3358684.1"/>
    <property type="molecule type" value="Genomic_DNA"/>
</dbReference>
<name>A0ACB8VT22_9TELE</name>
<evidence type="ECO:0000313" key="2">
    <source>
        <dbReference type="Proteomes" id="UP000831701"/>
    </source>
</evidence>
<proteinExistence type="predicted"/>
<sequence length="1350" mass="151460">MEEDYRSASKRFWQTVQRLRRGKQYSANTVYSAGGELLTSTGDIVGRWKKYFEDLLNPTDLPSNEEAEAGVSEVDSSITQAEVTEGDHTSQPPREGLRQGTGEENSADSRTLGFRRNNAVFVLVVEHWTSSIPSTGCLRVYGSLPNQSTCALWIWRRHSTVSLVVFCGECSSEYGVQGPLLRAVRSLYDRSRSLVRIAGSKSDLFPVHVGLRQGCPLSPVLFIIFMDRISRRSQGPEGVRFGNHRISSLLFADDVVLMASSGQDLQHVLERFAAECEAAGMRISTSKSEAMVLDRKRVACPLQVGGEVLPQVEEFKYLGVLFTSEGKMEREIDRWIGAASAVMRSVYYRTVVVKKELSRKAKLSIYQSIYVPTLTYGHELWVMTERTRSRIQAAEMSFLRRVAGRSLRDRVRSSVTREELGVKPLLLRIERSQLRWLGHLFRMDGRLPREEGSRCSRYVPPGGGLGEDPGHAGETMSLGWPGNASGSPSPRKSWRKCLFNKDTLFLSSSAEYHKAECAPCCAEWSLKGAMSDNSNSTGSSGSSTNSWTLLSPEEAAVENVGQVDDGTESLGDVPSLSEEVTGAAVEFKPSDSSIETILSEEGHQVCQETSPESSEGPIPSSPARMSPLPPNLLDPPDLDLESQPPVIHDIVTSSPSDNEHLGATPFVTNIDLGAPLDIPAAEFLPVESEESCSAPPLTEIPVSTEQVLDTPADIGPTPAGPAEKSTVFTAEDEVSIPKETLTATDPPSHAEADISFTPEDTELPSQVPESPVTEPPIDDSPTPETVGSVESEEEAAVEKQEMEPPETVTQDEREEEEEEPSSSLDLGDTGHFDDGLRRRNIPAFEAPRPRTSDEEDEEEDVEFKLAEKKEEKPWLSMNKCIVGALILLFLGSLFLSGDFDASELNDGEQSQDWLSSDPQDMKELLDKLTQENQQIAQLEAQLESQKEELDRALKAVVASGDEKGQAGLEKENAKLKEELSSLPELKKELEGLRVRVTELSQLTADQETPPETSSSAPQPGDKDGQSNQRAAGPERRKDTNEGGRLKEELQRQKVLLEESRKRLEGMKKNGGDRKQVRDSLEEIQKKLSDKVERWGKKKPHESKWTGNKGKKNEHDHWKKEEKKEWKGENDWKHSSKEGGSRDKEERREREWKSQKQNSHKEAWRKHQDEWERKKVERRMDREERRKEKPWHSRPGKDSRSHNHHQHHHHQPRQAHQHNQNDFWRDQEQKLQRNVRPQLGCSSVEHCASKEGLYPVELPEFEELLEGYLSKLEGSSSESKDKIRKLTAEYFEDGVFIHDRVLFSDFAEDVADILEDMVDVLEDGGQKDDDSLEEEMEEFEREALWKFAATA</sequence>
<evidence type="ECO:0000313" key="1">
    <source>
        <dbReference type="EMBL" id="KAI3358684.1"/>
    </source>
</evidence>
<dbReference type="Proteomes" id="UP000831701">
    <property type="component" value="Chromosome 18"/>
</dbReference>